<dbReference type="EMBL" id="CM020620">
    <property type="protein sequence ID" value="KAK1869460.1"/>
    <property type="molecule type" value="Genomic_DNA"/>
</dbReference>
<reference evidence="1" key="1">
    <citation type="submission" date="2019-11" db="EMBL/GenBank/DDBJ databases">
        <title>Nori genome reveals adaptations in red seaweeds to the harsh intertidal environment.</title>
        <authorList>
            <person name="Wang D."/>
            <person name="Mao Y."/>
        </authorList>
    </citation>
    <scope>NUCLEOTIDE SEQUENCE</scope>
    <source>
        <tissue evidence="1">Gametophyte</tissue>
    </source>
</reference>
<keyword evidence="2" id="KW-1185">Reference proteome</keyword>
<gene>
    <name evidence="1" type="ORF">I4F81_011936</name>
</gene>
<protein>
    <submittedName>
        <fullName evidence="1">Uncharacterized protein</fullName>
    </submittedName>
</protein>
<comment type="caution">
    <text evidence="1">The sequence shown here is derived from an EMBL/GenBank/DDBJ whole genome shotgun (WGS) entry which is preliminary data.</text>
</comment>
<sequence>MLMMVALLLCSPLPPSCRVGAYSTVVLVVFVKSSSLFSTPFPSSCFSHGATFSDWLPPIAVVRRGVIALHHPPAVAVATIFLLKCLLVCLDRSSRALPPPFPHPRPQVRCRDWATGWQEPLRRRGVRRDDHIFLFHSSLVRGASGAPADSNRSDPRPLRRHVRSQLALSMIVCHFKTMFHCIFS</sequence>
<organism evidence="1 2">
    <name type="scientific">Pyropia yezoensis</name>
    <name type="common">Susabi-nori</name>
    <name type="synonym">Porphyra yezoensis</name>
    <dbReference type="NCBI Taxonomy" id="2788"/>
    <lineage>
        <taxon>Eukaryota</taxon>
        <taxon>Rhodophyta</taxon>
        <taxon>Bangiophyceae</taxon>
        <taxon>Bangiales</taxon>
        <taxon>Bangiaceae</taxon>
        <taxon>Pyropia</taxon>
    </lineage>
</organism>
<evidence type="ECO:0000313" key="1">
    <source>
        <dbReference type="EMBL" id="KAK1869460.1"/>
    </source>
</evidence>
<dbReference type="Proteomes" id="UP000798662">
    <property type="component" value="Chromosome 3"/>
</dbReference>
<name>A0ACC3CGX5_PYRYE</name>
<accession>A0ACC3CGX5</accession>
<evidence type="ECO:0000313" key="2">
    <source>
        <dbReference type="Proteomes" id="UP000798662"/>
    </source>
</evidence>
<proteinExistence type="predicted"/>